<dbReference type="Pfam" id="PF05229">
    <property type="entry name" value="SCPU"/>
    <property type="match status" value="1"/>
</dbReference>
<dbReference type="PROSITE" id="PS51257">
    <property type="entry name" value="PROKAR_LIPOPROTEIN"/>
    <property type="match status" value="1"/>
</dbReference>
<organism evidence="3">
    <name type="scientific">Herbaspirillum huttiense subsp. nephrolepidis</name>
    <dbReference type="NCBI Taxonomy" id="3075126"/>
    <lineage>
        <taxon>Bacteria</taxon>
        <taxon>Pseudomonadati</taxon>
        <taxon>Pseudomonadota</taxon>
        <taxon>Betaproteobacteria</taxon>
        <taxon>Burkholderiales</taxon>
        <taxon>Oxalobacteraceae</taxon>
        <taxon>Herbaspirillum</taxon>
    </lineage>
</organism>
<dbReference type="SMART" id="SM00972">
    <property type="entry name" value="SCPU"/>
    <property type="match status" value="1"/>
</dbReference>
<evidence type="ECO:0000256" key="1">
    <source>
        <dbReference type="SAM" id="SignalP"/>
    </source>
</evidence>
<dbReference type="InterPro" id="IPR053167">
    <property type="entry name" value="Spore_coat_component"/>
</dbReference>
<feature type="signal peptide" evidence="1">
    <location>
        <begin position="1"/>
        <end position="23"/>
    </location>
</feature>
<sequence>MKNSHSLLLAAGLLSCINLDALAVSSTGNLEISAIVPSQCVVQSAALPFGSYAASALQQNAQIGVACSNGTSYTVSLDAGTGSGANVATRKLSTADGVDTLNYGLYQDAARTRSWGNSNGSDTVAGVGNGSNQNIPVYGYIPGGQTARAGNYSDVVAITLSY</sequence>
<keyword evidence="1" id="KW-0732">Signal</keyword>
<feature type="chain" id="PRO_5042249538" evidence="1">
    <location>
        <begin position="24"/>
        <end position="162"/>
    </location>
</feature>
<protein>
    <submittedName>
        <fullName evidence="3">Spore coat U domain-containing protein</fullName>
    </submittedName>
</protein>
<evidence type="ECO:0000259" key="2">
    <source>
        <dbReference type="Pfam" id="PF05229"/>
    </source>
</evidence>
<dbReference type="EMBL" id="JAVRAA010000007">
    <property type="protein sequence ID" value="MDT0338311.1"/>
    <property type="molecule type" value="Genomic_DNA"/>
</dbReference>
<dbReference type="InterPro" id="IPR007893">
    <property type="entry name" value="Spore_coat_U/FanG"/>
</dbReference>
<accession>A0AAE4GBH2</accession>
<dbReference type="PANTHER" id="PTHR37089">
    <property type="entry name" value="PROTEIN U-RELATED"/>
    <property type="match status" value="1"/>
</dbReference>
<name>A0AAE4GBH2_9BURK</name>
<comment type="caution">
    <text evidence="3">The sequence shown here is derived from an EMBL/GenBank/DDBJ whole genome shotgun (WGS) entry which is preliminary data.</text>
</comment>
<proteinExistence type="predicted"/>
<feature type="domain" description="Spore coat protein U/FanG" evidence="2">
    <location>
        <begin position="27"/>
        <end position="159"/>
    </location>
</feature>
<evidence type="ECO:0000313" key="3">
    <source>
        <dbReference type="EMBL" id="MDT0338311.1"/>
    </source>
</evidence>
<dbReference type="AlphaFoldDB" id="A0AAE4GBH2"/>
<dbReference type="RefSeq" id="WP_259432389.1">
    <property type="nucleotide sequence ID" value="NZ_JAVLSM010000008.1"/>
</dbReference>
<gene>
    <name evidence="3" type="ORF">RJN63_15810</name>
</gene>
<reference evidence="3" key="1">
    <citation type="submission" date="2023-02" db="EMBL/GenBank/DDBJ databases">
        <title>Description of Herbaspirillum huttiense subsp. nephrolepsisexaltata and Herbaspirillum huttiense subsp. lycopersicon.</title>
        <authorList>
            <person name="Poudel M."/>
            <person name="Sharma A."/>
            <person name="Goss E."/>
            <person name="Tapia J.H."/>
            <person name="Harmon C.M."/>
            <person name="Jones J.B."/>
        </authorList>
    </citation>
    <scope>NUCLEOTIDE SEQUENCE</scope>
    <source>
        <strain evidence="3">NC40101</strain>
    </source>
</reference>